<reference evidence="10 11" key="1">
    <citation type="submission" date="2024-10" db="EMBL/GenBank/DDBJ databases">
        <title>The Natural Products Discovery Center: Release of the First 8490 Sequenced Strains for Exploring Actinobacteria Biosynthetic Diversity.</title>
        <authorList>
            <person name="Kalkreuter E."/>
            <person name="Kautsar S.A."/>
            <person name="Yang D."/>
            <person name="Bader C.D."/>
            <person name="Teijaro C.N."/>
            <person name="Fluegel L."/>
            <person name="Davis C.M."/>
            <person name="Simpson J.R."/>
            <person name="Lauterbach L."/>
            <person name="Steele A.D."/>
            <person name="Gui C."/>
            <person name="Meng S."/>
            <person name="Li G."/>
            <person name="Viehrig K."/>
            <person name="Ye F."/>
            <person name="Su P."/>
            <person name="Kiefer A.F."/>
            <person name="Nichols A."/>
            <person name="Cepeda A.J."/>
            <person name="Yan W."/>
            <person name="Fan B."/>
            <person name="Jiang Y."/>
            <person name="Adhikari A."/>
            <person name="Zheng C.-J."/>
            <person name="Schuster L."/>
            <person name="Cowan T.M."/>
            <person name="Smanski M.J."/>
            <person name="Chevrette M.G."/>
            <person name="De Carvalho L.P.S."/>
            <person name="Shen B."/>
        </authorList>
    </citation>
    <scope>NUCLEOTIDE SEQUENCE [LARGE SCALE GENOMIC DNA]</scope>
    <source>
        <strain evidence="10 11">NPDC053399</strain>
    </source>
</reference>
<evidence type="ECO:0000313" key="11">
    <source>
        <dbReference type="Proteomes" id="UP001614394"/>
    </source>
</evidence>
<keyword evidence="3 8" id="KW-0479">Metal-binding</keyword>
<keyword evidence="5 8" id="KW-0408">Iron</keyword>
<dbReference type="PANTHER" id="PTHR36923:SF3">
    <property type="entry name" value="FERREDOXIN"/>
    <property type="match status" value="1"/>
</dbReference>
<dbReference type="RefSeq" id="WP_399645779.1">
    <property type="nucleotide sequence ID" value="NZ_JBITYG010000002.1"/>
</dbReference>
<evidence type="ECO:0000313" key="10">
    <source>
        <dbReference type="EMBL" id="MFI9100510.1"/>
    </source>
</evidence>
<dbReference type="InterPro" id="IPR051269">
    <property type="entry name" value="Fe-S_cluster_ET"/>
</dbReference>
<proteinExistence type="predicted"/>
<evidence type="ECO:0000256" key="8">
    <source>
        <dbReference type="RuleBase" id="RU368020"/>
    </source>
</evidence>
<dbReference type="PANTHER" id="PTHR36923">
    <property type="entry name" value="FERREDOXIN"/>
    <property type="match status" value="1"/>
</dbReference>
<keyword evidence="7" id="KW-0003">3Fe-4S</keyword>
<dbReference type="Pfam" id="PF13459">
    <property type="entry name" value="Fer4_15"/>
    <property type="match status" value="1"/>
</dbReference>
<dbReference type="PROSITE" id="PS51379">
    <property type="entry name" value="4FE4S_FER_2"/>
    <property type="match status" value="1"/>
</dbReference>
<keyword evidence="4 8" id="KW-0249">Electron transport</keyword>
<gene>
    <name evidence="10" type="ORF">ACIGXA_08275</name>
</gene>
<evidence type="ECO:0000256" key="1">
    <source>
        <dbReference type="ARBA" id="ARBA00001927"/>
    </source>
</evidence>
<evidence type="ECO:0000256" key="5">
    <source>
        <dbReference type="ARBA" id="ARBA00023004"/>
    </source>
</evidence>
<dbReference type="InterPro" id="IPR017896">
    <property type="entry name" value="4Fe4S_Fe-S-bd"/>
</dbReference>
<dbReference type="SUPFAM" id="SSF54862">
    <property type="entry name" value="4Fe-4S ferredoxins"/>
    <property type="match status" value="1"/>
</dbReference>
<comment type="function">
    <text evidence="8">Ferredoxins are iron-sulfur proteins that transfer electrons in a wide variety of metabolic reactions.</text>
</comment>
<evidence type="ECO:0000256" key="6">
    <source>
        <dbReference type="ARBA" id="ARBA00023014"/>
    </source>
</evidence>
<feature type="domain" description="4Fe-4S ferredoxin-type" evidence="9">
    <location>
        <begin position="1"/>
        <end position="29"/>
    </location>
</feature>
<keyword evidence="2 8" id="KW-0813">Transport</keyword>
<keyword evidence="11" id="KW-1185">Reference proteome</keyword>
<dbReference type="InterPro" id="IPR001080">
    <property type="entry name" value="3Fe4S_ferredoxin"/>
</dbReference>
<name>A0ABW8C278_9ACTN</name>
<evidence type="ECO:0000256" key="3">
    <source>
        <dbReference type="ARBA" id="ARBA00022723"/>
    </source>
</evidence>
<accession>A0ABW8C278</accession>
<evidence type="ECO:0000256" key="4">
    <source>
        <dbReference type="ARBA" id="ARBA00022982"/>
    </source>
</evidence>
<dbReference type="PRINTS" id="PR00352">
    <property type="entry name" value="3FE4SFRDOXIN"/>
</dbReference>
<comment type="caution">
    <text evidence="10">The sequence shown here is derived from an EMBL/GenBank/DDBJ whole genome shotgun (WGS) entry which is preliminary data.</text>
</comment>
<sequence>MRVSVDSERCVGAALCTMTAPGVFEQDDEGVSGVIPGSEDGAGDPKVHEAVRVCPVQAISVVVE</sequence>
<organism evidence="10 11">
    <name type="scientific">Streptomyces fildesensis</name>
    <dbReference type="NCBI Taxonomy" id="375757"/>
    <lineage>
        <taxon>Bacteria</taxon>
        <taxon>Bacillati</taxon>
        <taxon>Actinomycetota</taxon>
        <taxon>Actinomycetes</taxon>
        <taxon>Kitasatosporales</taxon>
        <taxon>Streptomycetaceae</taxon>
        <taxon>Streptomyces</taxon>
    </lineage>
</organism>
<evidence type="ECO:0000256" key="2">
    <source>
        <dbReference type="ARBA" id="ARBA00022448"/>
    </source>
</evidence>
<dbReference type="Gene3D" id="3.30.70.20">
    <property type="match status" value="1"/>
</dbReference>
<comment type="cofactor">
    <cofactor evidence="1">
        <name>[3Fe-4S] cluster</name>
        <dbReference type="ChEBI" id="CHEBI:21137"/>
    </cofactor>
</comment>
<protein>
    <recommendedName>
        <fullName evidence="8">Ferredoxin</fullName>
    </recommendedName>
</protein>
<keyword evidence="6 8" id="KW-0411">Iron-sulfur</keyword>
<dbReference type="Proteomes" id="UP001614394">
    <property type="component" value="Unassembled WGS sequence"/>
</dbReference>
<evidence type="ECO:0000259" key="9">
    <source>
        <dbReference type="PROSITE" id="PS51379"/>
    </source>
</evidence>
<evidence type="ECO:0000256" key="7">
    <source>
        <dbReference type="ARBA" id="ARBA00023291"/>
    </source>
</evidence>
<dbReference type="EMBL" id="JBITYG010000002">
    <property type="protein sequence ID" value="MFI9100510.1"/>
    <property type="molecule type" value="Genomic_DNA"/>
</dbReference>